<gene>
    <name evidence="1" type="ORF">F4561_005105</name>
</gene>
<comment type="caution">
    <text evidence="1">The sequence shown here is derived from an EMBL/GenBank/DDBJ whole genome shotgun (WGS) entry which is preliminary data.</text>
</comment>
<protein>
    <recommendedName>
        <fullName evidence="3">Peptide chain release factor 1</fullName>
    </recommendedName>
</protein>
<dbReference type="Pfam" id="PF18844">
    <property type="entry name" value="baeRF_family2"/>
    <property type="match status" value="1"/>
</dbReference>
<evidence type="ECO:0000313" key="2">
    <source>
        <dbReference type="Proteomes" id="UP000523007"/>
    </source>
</evidence>
<evidence type="ECO:0000313" key="1">
    <source>
        <dbReference type="EMBL" id="MBB4934285.1"/>
    </source>
</evidence>
<proteinExistence type="predicted"/>
<organism evidence="1 2">
    <name type="scientific">Lipingzhangella halophila</name>
    <dbReference type="NCBI Taxonomy" id="1783352"/>
    <lineage>
        <taxon>Bacteria</taxon>
        <taxon>Bacillati</taxon>
        <taxon>Actinomycetota</taxon>
        <taxon>Actinomycetes</taxon>
        <taxon>Streptosporangiales</taxon>
        <taxon>Nocardiopsidaceae</taxon>
        <taxon>Lipingzhangella</taxon>
    </lineage>
</organism>
<keyword evidence="2" id="KW-1185">Reference proteome</keyword>
<dbReference type="RefSeq" id="WP_246437281.1">
    <property type="nucleotide sequence ID" value="NZ_JACHJT010000001.1"/>
</dbReference>
<dbReference type="InterPro" id="IPR040701">
    <property type="entry name" value="Bact_RF_family2"/>
</dbReference>
<reference evidence="1 2" key="1">
    <citation type="submission" date="2020-08" db="EMBL/GenBank/DDBJ databases">
        <title>Sequencing the genomes of 1000 actinobacteria strains.</title>
        <authorList>
            <person name="Klenk H.-P."/>
        </authorList>
    </citation>
    <scope>NUCLEOTIDE SEQUENCE [LARGE SCALE GENOMIC DNA]</scope>
    <source>
        <strain evidence="1 2">DSM 102030</strain>
    </source>
</reference>
<sequence>MEPLYRASGPVASVALDTTRTTEDAAHEIALRWRRLREDLAGQGADTATLEALDRVVGGTKGIPGPQGEALFAAGGEILGAYTLPRPPSADRAVWLPIPDTTELVTELDDWISYVVAAVDREGADIYGYPPHGGPTTERHFSGATLHIQKVRGGYYANKIYHRRSELVWWQNAAGIAEEVEAAANEVRADVVFAGGDERARGMLREHLSERTQNLLIELSGGSRADAGAMADLRQAVDEGVRETAAALRSGLVLDFNDDLKRDGRAVQGLSLTVEVLRTAQAQKLLMNAGGDRPELWAAADDPMDLAHEHDMLVAPSGAFTAPASAVLLRAATASGATFTRLDNPGDAADGVGAMLRFTMET</sequence>
<name>A0A7W7RLN5_9ACTN</name>
<dbReference type="EMBL" id="JACHJT010000001">
    <property type="protein sequence ID" value="MBB4934285.1"/>
    <property type="molecule type" value="Genomic_DNA"/>
</dbReference>
<evidence type="ECO:0008006" key="3">
    <source>
        <dbReference type="Google" id="ProtNLM"/>
    </source>
</evidence>
<accession>A0A7W7RLN5</accession>
<dbReference type="Proteomes" id="UP000523007">
    <property type="component" value="Unassembled WGS sequence"/>
</dbReference>
<dbReference type="AlphaFoldDB" id="A0A7W7RLN5"/>